<dbReference type="PROSITE" id="PS50158">
    <property type="entry name" value="ZF_CCHC"/>
    <property type="match status" value="1"/>
</dbReference>
<dbReference type="InterPro" id="IPR001969">
    <property type="entry name" value="Aspartic_peptidase_AS"/>
</dbReference>
<dbReference type="RefSeq" id="XP_044315164.1">
    <property type="nucleotide sequence ID" value="XM_044459229.1"/>
</dbReference>
<feature type="region of interest" description="Disordered" evidence="9">
    <location>
        <begin position="672"/>
        <end position="707"/>
    </location>
</feature>
<keyword evidence="8" id="KW-0863">Zinc-finger</keyword>
<dbReference type="InterPro" id="IPR036875">
    <property type="entry name" value="Znf_CCHC_sf"/>
</dbReference>
<evidence type="ECO:0000259" key="12">
    <source>
        <dbReference type="PROSITE" id="PS50878"/>
    </source>
</evidence>
<keyword evidence="6" id="KW-0378">Hydrolase</keyword>
<dbReference type="InterPro" id="IPR012337">
    <property type="entry name" value="RNaseH-like_sf"/>
</dbReference>
<dbReference type="Pfam" id="PF03732">
    <property type="entry name" value="Retrotrans_gag"/>
    <property type="match status" value="1"/>
</dbReference>
<dbReference type="PROSITE" id="PS50994">
    <property type="entry name" value="INTEGRASE"/>
    <property type="match status" value="1"/>
</dbReference>
<dbReference type="PANTHER" id="PTHR37984:SF5">
    <property type="entry name" value="PROTEIN NYNRIN-LIKE"/>
    <property type="match status" value="1"/>
</dbReference>
<feature type="domain" description="Integrase catalytic" evidence="13">
    <location>
        <begin position="1339"/>
        <end position="1497"/>
    </location>
</feature>
<dbReference type="InterPro" id="IPR043128">
    <property type="entry name" value="Rev_trsase/Diguanyl_cyclase"/>
</dbReference>
<keyword evidence="3" id="KW-0548">Nucleotidyltransferase</keyword>
<evidence type="ECO:0000256" key="3">
    <source>
        <dbReference type="ARBA" id="ARBA00022695"/>
    </source>
</evidence>
<feature type="compositionally biased region" description="Basic and acidic residues" evidence="9">
    <location>
        <begin position="1"/>
        <end position="15"/>
    </location>
</feature>
<dbReference type="Pfam" id="PF00078">
    <property type="entry name" value="RVT_1"/>
    <property type="match status" value="1"/>
</dbReference>
<feature type="compositionally biased region" description="Basic and acidic residues" evidence="9">
    <location>
        <begin position="1617"/>
        <end position="1626"/>
    </location>
</feature>
<feature type="region of interest" description="Disordered" evidence="9">
    <location>
        <begin position="128"/>
        <end position="156"/>
    </location>
</feature>
<dbReference type="CDD" id="cd00303">
    <property type="entry name" value="retropepsin_like"/>
    <property type="match status" value="1"/>
</dbReference>
<evidence type="ECO:0000313" key="15">
    <source>
        <dbReference type="Proteomes" id="UP001652680"/>
    </source>
</evidence>
<evidence type="ECO:0000259" key="10">
    <source>
        <dbReference type="PROSITE" id="PS50158"/>
    </source>
</evidence>
<dbReference type="EnsemblMetazoa" id="XM_044459229.1">
    <property type="protein sequence ID" value="XP_044315164.1"/>
    <property type="gene ID" value="LOC123037604"/>
</dbReference>
<dbReference type="Gene3D" id="3.30.420.10">
    <property type="entry name" value="Ribonuclease H-like superfamily/Ribonuclease H"/>
    <property type="match status" value="1"/>
</dbReference>
<dbReference type="SUPFAM" id="SSF56672">
    <property type="entry name" value="DNA/RNA polymerases"/>
    <property type="match status" value="1"/>
</dbReference>
<reference evidence="15" key="1">
    <citation type="journal article" date="2021" name="Elife">
        <title>Highly contiguous assemblies of 101 drosophilid genomes.</title>
        <authorList>
            <person name="Kim B.Y."/>
            <person name="Wang J.R."/>
            <person name="Miller D.E."/>
            <person name="Barmina O."/>
            <person name="Delaney E."/>
            <person name="Thompson A."/>
            <person name="Comeault A.A."/>
            <person name="Peede D."/>
            <person name="D'Agostino E.R."/>
            <person name="Pelaez J."/>
            <person name="Aguilar J.M."/>
            <person name="Haji D."/>
            <person name="Matsunaga T."/>
            <person name="Armstrong E.E."/>
            <person name="Zych M."/>
            <person name="Ogawa Y."/>
            <person name="Stamenkovic-Radak M."/>
            <person name="Jelic M."/>
            <person name="Veselinovic M.S."/>
            <person name="Tanaskovic M."/>
            <person name="Eric P."/>
            <person name="Gao J.J."/>
            <person name="Katoh T.K."/>
            <person name="Toda M.J."/>
            <person name="Watabe H."/>
            <person name="Watada M."/>
            <person name="Davis J.S."/>
            <person name="Moyle L.C."/>
            <person name="Manoli G."/>
            <person name="Bertolini E."/>
            <person name="Kostal V."/>
            <person name="Hawley R.S."/>
            <person name="Takahashi A."/>
            <person name="Jones C.D."/>
            <person name="Price D.K."/>
            <person name="Whiteman N."/>
            <person name="Kopp A."/>
            <person name="Matute D.R."/>
            <person name="Petrov D.A."/>
        </authorList>
    </citation>
    <scope>NUCLEOTIDE SEQUENCE [LARGE SCALE GENOMIC DNA]</scope>
</reference>
<dbReference type="InterPro" id="IPR005162">
    <property type="entry name" value="Retrotrans_gag_dom"/>
</dbReference>
<keyword evidence="2" id="KW-0808">Transferase</keyword>
<dbReference type="Pfam" id="PF17917">
    <property type="entry name" value="RT_RNaseH"/>
    <property type="match status" value="1"/>
</dbReference>
<feature type="region of interest" description="Disordered" evidence="9">
    <location>
        <begin position="1"/>
        <end position="38"/>
    </location>
</feature>
<dbReference type="Proteomes" id="UP001652680">
    <property type="component" value="Unassembled WGS sequence"/>
</dbReference>
<dbReference type="PROSITE" id="PS00141">
    <property type="entry name" value="ASP_PROTEASE"/>
    <property type="match status" value="1"/>
</dbReference>
<feature type="compositionally biased region" description="Pro residues" evidence="9">
    <location>
        <begin position="625"/>
        <end position="638"/>
    </location>
</feature>
<dbReference type="GeneID" id="123037604"/>
<dbReference type="Pfam" id="PF17921">
    <property type="entry name" value="Integrase_H2C2"/>
    <property type="match status" value="1"/>
</dbReference>
<evidence type="ECO:0000256" key="9">
    <source>
        <dbReference type="SAM" id="MobiDB-lite"/>
    </source>
</evidence>
<dbReference type="InterPro" id="IPR043502">
    <property type="entry name" value="DNA/RNA_pol_sf"/>
</dbReference>
<keyword evidence="4" id="KW-0540">Nuclease</keyword>
<feature type="region of interest" description="Disordered" evidence="9">
    <location>
        <begin position="331"/>
        <end position="366"/>
    </location>
</feature>
<feature type="region of interest" description="Disordered" evidence="9">
    <location>
        <begin position="568"/>
        <end position="650"/>
    </location>
</feature>
<dbReference type="Gene3D" id="4.10.60.10">
    <property type="entry name" value="Zinc finger, CCHC-type"/>
    <property type="match status" value="1"/>
</dbReference>
<keyword evidence="8" id="KW-0862">Zinc</keyword>
<name>A0ABM5J8M4_DRORH</name>
<feature type="compositionally biased region" description="Low complexity" evidence="9">
    <location>
        <begin position="685"/>
        <end position="705"/>
    </location>
</feature>
<dbReference type="InterPro" id="IPR021109">
    <property type="entry name" value="Peptidase_aspartic_dom_sf"/>
</dbReference>
<dbReference type="PANTHER" id="PTHR37984">
    <property type="entry name" value="PROTEIN CBG26694"/>
    <property type="match status" value="1"/>
</dbReference>
<evidence type="ECO:0000259" key="13">
    <source>
        <dbReference type="PROSITE" id="PS50994"/>
    </source>
</evidence>
<dbReference type="InterPro" id="IPR041373">
    <property type="entry name" value="RT_RNaseH"/>
</dbReference>
<feature type="domain" description="CCHC-type" evidence="10">
    <location>
        <begin position="386"/>
        <end position="401"/>
    </location>
</feature>
<dbReference type="CDD" id="cd09274">
    <property type="entry name" value="RNase_HI_RT_Ty3"/>
    <property type="match status" value="1"/>
</dbReference>
<dbReference type="CDD" id="cd01647">
    <property type="entry name" value="RT_LTR"/>
    <property type="match status" value="1"/>
</dbReference>
<proteinExistence type="predicted"/>
<sequence length="1654" mass="186461">MKTNREQKASEDAEQKPATSAARQIEEGSFSESDDASTTRAMGVRWISYRRKDELQAILKEFGLNTQGQVDELRPRLASFIGGSNHSPALRERFAALEAIYPEAPTSKVVTNRSTSPMPGAGDTLLSVPPPEHRHTSPGRGVQGSHPAAQSPSQHMSAAAFAEKLRGWGVHFDGQADPLHFMERVEEGATSYSVRNSDIPRAIAGLLSGRAEGWYRAYQMHAVPWETFKREFLEFFLPPRYYQRLEDAIRTRHQQGGEPFKFYVVELRLMMQRANYSFEQELERIYENLLPEYHLFIRRHEFSSLEGLTQLATAFEIARDRDPVRQAALVPPASGNYTTRSSPPPGPRRREPIRPAATPFGTSNPAITNRMISQEAEAPVDVTRACSRCAEVGHFVRECQNPPVLYCWDCGKRGTRTIDCCRQSGNNRGPRTQGAGGDPLSAPPSLNPPLRLTGGRIVATVTIEGQLFAATIDTGASRSFVSEALANRLDSGRNIKEARTQISLADGSPKEVTKALHAQVRLDQQHVRMTLLVLPTILDEVILGIDFLCGIRATLICGQVCLQLAPPTTRRAEPGPATRAAPTAAVAHLSDPPTPTRRTTRTNKEATTGPIPAPRQRITAGRNPAPVPSERSPPPVPPATTTGITKADVTVKEGRYSLQPLPDAAVAKKRSPFRRYLAGQDRLASTTTGTSPDDPDTPRSSPGSPIRIGKYQLLAQPDTKDAQRRNPFRRHCPHGHLATVAESPPGSLVSEEPLDAVTLRFLQEELRYFDQLQGTTDIAEHTITLRGDKPLKQRYYPKNPAMQRIINEQVDELLQDGRIEPSRSPHSAPLVLVRKKTGDMRMCVDYRQLNAHSIPDAYPLPRINHILERLRNARFISTLDLKNGYWQIPMAEGSRECTAFTVPGRGLFHWKVMPFGLHSAPATFQRALDSVIGPDMEPHAFAYLDDIIVIGATWEDHARNLREVFRRLREANLRLNRGKCKFFQRKLVYLGHLISGEGIRTDPDKIAAIQGLHPPTNVKELRRQLGIASWYRRFVPDFASLVQPMSRLLRKGVKWTWEEPQQQAFDSLKARLTSAPVLACPNFEYKFQLQTDASDKGLGAVLTQNIEGDERVIAYVSRRLERAEENYSATEKECLAIVWATRKLRCYLEGYKFDVITDHLALKWLNSINNPTGRIARWALELQQYQFDVLYRKGKYNVIADALSRQPLGRLQLLAELKCHCKWVRKMQEQVQRHPEKFPDYSLDNGQLYKRIGHPAGIRVGNPWKLCVPREQRQRVLGECHDHPAAGHLGIRKTLRRIAQRYFWPGLHRDVVRYVTSCLTCQQYKVSQYKPAGKMLTRRPTEPFALVGADFVGPLPRTRRGNTMLLVFIDVFSKWVELIPLRKATSAQLEFGFRERILSRFGAPRRLICDNGTQFTSRSFRVFCRNNGIQLEYTAPYSPQQNPTERANRTIKTMIAQYVNQDHRSWDQLLPEISLAINTSISDSTGFSPAYLVQGREPRLPGALFDAVAPDLQASPLDPTERARRLQEAFRTALETNQIASQEQSRHYNLRRREWRPQLGSQVLVRLHHLSKASEGFNAKLAPKYAGPFKVVKFLSSNVVRLQQIDGRKRRTAGIGDLKEYHQREEQLDDSSESPRRSDSHHAPDDVLVTPLQG</sequence>
<dbReference type="InterPro" id="IPR041588">
    <property type="entry name" value="Integrase_H2C2"/>
</dbReference>
<reference evidence="14" key="2">
    <citation type="submission" date="2025-05" db="UniProtKB">
        <authorList>
            <consortium name="EnsemblMetazoa"/>
        </authorList>
    </citation>
    <scope>IDENTIFICATION</scope>
</reference>
<feature type="domain" description="SAP" evidence="11">
    <location>
        <begin position="47"/>
        <end position="81"/>
    </location>
</feature>
<dbReference type="InterPro" id="IPR036397">
    <property type="entry name" value="RNaseH_sf"/>
</dbReference>
<protein>
    <recommendedName>
        <fullName evidence="1">RNA-directed DNA polymerase</fullName>
        <ecNumber evidence="1">2.7.7.49</ecNumber>
    </recommendedName>
</protein>
<evidence type="ECO:0000256" key="4">
    <source>
        <dbReference type="ARBA" id="ARBA00022722"/>
    </source>
</evidence>
<dbReference type="Gene3D" id="3.30.70.270">
    <property type="match status" value="2"/>
</dbReference>
<evidence type="ECO:0000256" key="7">
    <source>
        <dbReference type="ARBA" id="ARBA00022918"/>
    </source>
</evidence>
<accession>A0ABM5J8M4</accession>
<dbReference type="Pfam" id="PF00665">
    <property type="entry name" value="rve"/>
    <property type="match status" value="1"/>
</dbReference>
<dbReference type="EC" id="2.7.7.49" evidence="1"/>
<feature type="compositionally biased region" description="Basic and acidic residues" evidence="9">
    <location>
        <begin position="1633"/>
        <end position="1645"/>
    </location>
</feature>
<dbReference type="InterPro" id="IPR001878">
    <property type="entry name" value="Znf_CCHC"/>
</dbReference>
<feature type="region of interest" description="Disordered" evidence="9">
    <location>
        <begin position="425"/>
        <end position="449"/>
    </location>
</feature>
<dbReference type="InterPro" id="IPR001584">
    <property type="entry name" value="Integrase_cat-core"/>
</dbReference>
<evidence type="ECO:0000256" key="5">
    <source>
        <dbReference type="ARBA" id="ARBA00022759"/>
    </source>
</evidence>
<dbReference type="InterPro" id="IPR050951">
    <property type="entry name" value="Retrovirus_Pol_polyprotein"/>
</dbReference>
<dbReference type="Gene3D" id="1.10.340.70">
    <property type="match status" value="1"/>
</dbReference>
<dbReference type="Pfam" id="PF13975">
    <property type="entry name" value="gag-asp_proteas"/>
    <property type="match status" value="1"/>
</dbReference>
<keyword evidence="15" id="KW-1185">Reference proteome</keyword>
<feature type="region of interest" description="Disordered" evidence="9">
    <location>
        <begin position="1614"/>
        <end position="1654"/>
    </location>
</feature>
<dbReference type="PROSITE" id="PS50878">
    <property type="entry name" value="RT_POL"/>
    <property type="match status" value="1"/>
</dbReference>
<evidence type="ECO:0000256" key="2">
    <source>
        <dbReference type="ARBA" id="ARBA00022679"/>
    </source>
</evidence>
<dbReference type="PROSITE" id="PS50800">
    <property type="entry name" value="SAP"/>
    <property type="match status" value="1"/>
</dbReference>
<dbReference type="InterPro" id="IPR000477">
    <property type="entry name" value="RT_dom"/>
</dbReference>
<dbReference type="SUPFAM" id="SSF53098">
    <property type="entry name" value="Ribonuclease H-like"/>
    <property type="match status" value="1"/>
</dbReference>
<dbReference type="SUPFAM" id="SSF50630">
    <property type="entry name" value="Acid proteases"/>
    <property type="match status" value="1"/>
</dbReference>
<dbReference type="InterPro" id="IPR003034">
    <property type="entry name" value="SAP_dom"/>
</dbReference>
<evidence type="ECO:0000313" key="14">
    <source>
        <dbReference type="EnsemblMetazoa" id="XP_044315164.1"/>
    </source>
</evidence>
<organism evidence="14 15">
    <name type="scientific">Drosophila rhopaloa</name>
    <name type="common">Fruit fly</name>
    <dbReference type="NCBI Taxonomy" id="1041015"/>
    <lineage>
        <taxon>Eukaryota</taxon>
        <taxon>Metazoa</taxon>
        <taxon>Ecdysozoa</taxon>
        <taxon>Arthropoda</taxon>
        <taxon>Hexapoda</taxon>
        <taxon>Insecta</taxon>
        <taxon>Pterygota</taxon>
        <taxon>Neoptera</taxon>
        <taxon>Endopterygota</taxon>
        <taxon>Diptera</taxon>
        <taxon>Brachycera</taxon>
        <taxon>Muscomorpha</taxon>
        <taxon>Ephydroidea</taxon>
        <taxon>Drosophilidae</taxon>
        <taxon>Drosophila</taxon>
        <taxon>Sophophora</taxon>
    </lineage>
</organism>
<evidence type="ECO:0000256" key="1">
    <source>
        <dbReference type="ARBA" id="ARBA00012493"/>
    </source>
</evidence>
<dbReference type="Gene3D" id="3.10.10.10">
    <property type="entry name" value="HIV Type 1 Reverse Transcriptase, subunit A, domain 1"/>
    <property type="match status" value="1"/>
</dbReference>
<evidence type="ECO:0000259" key="11">
    <source>
        <dbReference type="PROSITE" id="PS50800"/>
    </source>
</evidence>
<feature type="domain" description="Reverse transcriptase" evidence="12">
    <location>
        <begin position="814"/>
        <end position="994"/>
    </location>
</feature>
<evidence type="ECO:0000256" key="8">
    <source>
        <dbReference type="PROSITE-ProRule" id="PRU00047"/>
    </source>
</evidence>
<evidence type="ECO:0000256" key="6">
    <source>
        <dbReference type="ARBA" id="ARBA00022801"/>
    </source>
</evidence>
<keyword evidence="5" id="KW-0255">Endonuclease</keyword>
<feature type="compositionally biased region" description="Low complexity" evidence="9">
    <location>
        <begin position="568"/>
        <end position="587"/>
    </location>
</feature>
<keyword evidence="7" id="KW-0695">RNA-directed DNA polymerase</keyword>
<dbReference type="Gene3D" id="2.40.70.10">
    <property type="entry name" value="Acid Proteases"/>
    <property type="match status" value="1"/>
</dbReference>
<keyword evidence="8" id="KW-0479">Metal-binding</keyword>
<dbReference type="SUPFAM" id="SSF57756">
    <property type="entry name" value="Retrovirus zinc finger-like domains"/>
    <property type="match status" value="1"/>
</dbReference>